<sequence length="335" mass="38881">MRKPPKNTQEMLPGYREYREEQEQALQRQHKELMALWQGGLTNEKLFMARVLIYCGLPVTEHKGKEPIVRKARLADGTTLRVTFIRTHPQVPLPYGGDRTMVYFITNKAVLQQQPILDWEDANEYLRLFRMVTKSGENHRAAQERFTRIAYMDIMVEHLDVNNKTVEHWKCPLIDHARISAVVDGEGNWKPSQSIGKMLEAQQSVSVGLRFFAELQKNPVPVPIALVHAAGKQFRILDYMIFLYWRAFAAHKESFIPWRYLQEQFDSADSNPRRWPIYFQKAKLILKALPDPINQIRFDVSSAGLTIYPLPVGTTFFEDHPKLGFRKELGALDSE</sequence>
<comment type="caution">
    <text evidence="1">The sequence shown here is derived from an EMBL/GenBank/DDBJ whole genome shotgun (WGS) entry which is preliminary data.</text>
</comment>
<evidence type="ECO:0000313" key="2">
    <source>
        <dbReference type="Proteomes" id="UP000534186"/>
    </source>
</evidence>
<proteinExistence type="predicted"/>
<reference evidence="1 2" key="1">
    <citation type="submission" date="2020-07" db="EMBL/GenBank/DDBJ databases">
        <title>Genomic Encyclopedia of Type Strains, Phase IV (KMG-V): Genome sequencing to study the core and pangenomes of soil and plant-associated prokaryotes.</title>
        <authorList>
            <person name="Whitman W."/>
        </authorList>
    </citation>
    <scope>NUCLEOTIDE SEQUENCE [LARGE SCALE GENOMIC DNA]</scope>
    <source>
        <strain evidence="1 2">M8UP30</strain>
    </source>
</reference>
<name>A0A7Y9NRL5_9BACT</name>
<gene>
    <name evidence="1" type="ORF">HDF12_004519</name>
</gene>
<evidence type="ECO:0000313" key="1">
    <source>
        <dbReference type="EMBL" id="NYF54097.1"/>
    </source>
</evidence>
<evidence type="ECO:0008006" key="3">
    <source>
        <dbReference type="Google" id="ProtNLM"/>
    </source>
</evidence>
<accession>A0A7Y9NRL5</accession>
<protein>
    <recommendedName>
        <fullName evidence="3">RepA protein</fullName>
    </recommendedName>
</protein>
<dbReference type="EMBL" id="JACCCV010000003">
    <property type="protein sequence ID" value="NYF54097.1"/>
    <property type="molecule type" value="Genomic_DNA"/>
</dbReference>
<dbReference type="AlphaFoldDB" id="A0A7Y9NRL5"/>
<dbReference type="Proteomes" id="UP000534186">
    <property type="component" value="Unassembled WGS sequence"/>
</dbReference>
<organism evidence="1 2">
    <name type="scientific">Tunturiibacter lichenicola</name>
    <dbReference type="NCBI Taxonomy" id="2051959"/>
    <lineage>
        <taxon>Bacteria</taxon>
        <taxon>Pseudomonadati</taxon>
        <taxon>Acidobacteriota</taxon>
        <taxon>Terriglobia</taxon>
        <taxon>Terriglobales</taxon>
        <taxon>Acidobacteriaceae</taxon>
        <taxon>Tunturiibacter</taxon>
    </lineage>
</organism>